<name>A0A1F7Z651_9BACT</name>
<proteinExistence type="predicted"/>
<dbReference type="STRING" id="1802505.A3D01_06215"/>
<organism evidence="2 3">
    <name type="scientific">Candidatus Woesebacteria bacterium RIFCSPHIGHO2_02_FULL_39_13</name>
    <dbReference type="NCBI Taxonomy" id="1802505"/>
    <lineage>
        <taxon>Bacteria</taxon>
        <taxon>Candidatus Woeseibacteriota</taxon>
    </lineage>
</organism>
<feature type="domain" description="DUF5659" evidence="1">
    <location>
        <begin position="2"/>
        <end position="72"/>
    </location>
</feature>
<comment type="caution">
    <text evidence="2">The sequence shown here is derived from an EMBL/GenBank/DDBJ whole genome shotgun (WGS) entry which is preliminary data.</text>
</comment>
<sequence length="79" mass="9234">MKNYYQTNSLAIASYLISTGYRLVEVKADNNTHKIFVFEKTPDLLQNIDLFNSLEARIEPMAYFNSLRYLKSVIHSQNQ</sequence>
<evidence type="ECO:0000313" key="3">
    <source>
        <dbReference type="Proteomes" id="UP000177169"/>
    </source>
</evidence>
<reference evidence="2 3" key="1">
    <citation type="journal article" date="2016" name="Nat. Commun.">
        <title>Thousands of microbial genomes shed light on interconnected biogeochemical processes in an aquifer system.</title>
        <authorList>
            <person name="Anantharaman K."/>
            <person name="Brown C.T."/>
            <person name="Hug L.A."/>
            <person name="Sharon I."/>
            <person name="Castelle C.J."/>
            <person name="Probst A.J."/>
            <person name="Thomas B.C."/>
            <person name="Singh A."/>
            <person name="Wilkins M.J."/>
            <person name="Karaoz U."/>
            <person name="Brodie E.L."/>
            <person name="Williams K.H."/>
            <person name="Hubbard S.S."/>
            <person name="Banfield J.F."/>
        </authorList>
    </citation>
    <scope>NUCLEOTIDE SEQUENCE [LARGE SCALE GENOMIC DNA]</scope>
</reference>
<dbReference type="InterPro" id="IPR043718">
    <property type="entry name" value="DUF5659"/>
</dbReference>
<dbReference type="Pfam" id="PF18903">
    <property type="entry name" value="DUF5659"/>
    <property type="match status" value="1"/>
</dbReference>
<protein>
    <recommendedName>
        <fullName evidence="1">DUF5659 domain-containing protein</fullName>
    </recommendedName>
</protein>
<dbReference type="AlphaFoldDB" id="A0A1F7Z651"/>
<accession>A0A1F7Z651</accession>
<dbReference type="Proteomes" id="UP000177169">
    <property type="component" value="Unassembled WGS sequence"/>
</dbReference>
<evidence type="ECO:0000313" key="2">
    <source>
        <dbReference type="EMBL" id="OGM34931.1"/>
    </source>
</evidence>
<dbReference type="EMBL" id="MGGR01000001">
    <property type="protein sequence ID" value="OGM34931.1"/>
    <property type="molecule type" value="Genomic_DNA"/>
</dbReference>
<gene>
    <name evidence="2" type="ORF">A3D01_06215</name>
</gene>
<evidence type="ECO:0000259" key="1">
    <source>
        <dbReference type="Pfam" id="PF18903"/>
    </source>
</evidence>